<evidence type="ECO:0000313" key="2">
    <source>
        <dbReference type="Proteomes" id="UP000805614"/>
    </source>
</evidence>
<proteinExistence type="predicted"/>
<dbReference type="InterPro" id="IPR038646">
    <property type="entry name" value="Atu4866-like_sf"/>
</dbReference>
<dbReference type="RefSeq" id="WP_187244580.1">
    <property type="nucleotide sequence ID" value="NZ_BAAAOK010000004.1"/>
</dbReference>
<dbReference type="Gene3D" id="2.30.40.10">
    <property type="entry name" value="Urease, subunit C, domain 1"/>
    <property type="match status" value="1"/>
</dbReference>
<organism evidence="1 2">
    <name type="scientific">Actinomadura alba</name>
    <dbReference type="NCBI Taxonomy" id="406431"/>
    <lineage>
        <taxon>Bacteria</taxon>
        <taxon>Bacillati</taxon>
        <taxon>Actinomycetota</taxon>
        <taxon>Actinomycetes</taxon>
        <taxon>Streptosporangiales</taxon>
        <taxon>Thermomonosporaceae</taxon>
        <taxon>Actinomadura</taxon>
    </lineage>
</organism>
<name>A0ABR7LS52_9ACTN</name>
<dbReference type="Pfam" id="PF11512">
    <property type="entry name" value="Atu4866"/>
    <property type="match status" value="1"/>
</dbReference>
<dbReference type="EMBL" id="JABVEC010000013">
    <property type="protein sequence ID" value="MBC6467580.1"/>
    <property type="molecule type" value="Genomic_DNA"/>
</dbReference>
<dbReference type="SUPFAM" id="SSF51338">
    <property type="entry name" value="Composite domain of metallo-dependent hydrolases"/>
    <property type="match status" value="1"/>
</dbReference>
<dbReference type="Proteomes" id="UP000805614">
    <property type="component" value="Unassembled WGS sequence"/>
</dbReference>
<accession>A0ABR7LS52</accession>
<keyword evidence="2" id="KW-1185">Reference proteome</keyword>
<dbReference type="InterPro" id="IPR011059">
    <property type="entry name" value="Metal-dep_hydrolase_composite"/>
</dbReference>
<comment type="caution">
    <text evidence="1">The sequence shown here is derived from an EMBL/GenBank/DDBJ whole genome shotgun (WGS) entry which is preliminary data.</text>
</comment>
<dbReference type="InterPro" id="IPR020955">
    <property type="entry name" value="Uncharacterised_Atu4866"/>
</dbReference>
<protein>
    <submittedName>
        <fullName evidence="1">Atu4866 domain-containing protein</fullName>
    </submittedName>
</protein>
<evidence type="ECO:0000313" key="1">
    <source>
        <dbReference type="EMBL" id="MBC6467580.1"/>
    </source>
</evidence>
<reference evidence="1 2" key="1">
    <citation type="submission" date="2020-06" db="EMBL/GenBank/DDBJ databases">
        <title>Actinomadura xiongansis sp. nov., isolated from soil of Baiyangdian.</title>
        <authorList>
            <person name="Zhang X."/>
        </authorList>
    </citation>
    <scope>NUCLEOTIDE SEQUENCE [LARGE SCALE GENOMIC DNA]</scope>
    <source>
        <strain evidence="1 2">HBUM206468</strain>
    </source>
</reference>
<sequence>MRTMEFLTVIKNATGANARPLLLAGGTVVSMSPLLGDWEKADVLIGGEAIVGIGPGLLSAAQDDGMIIIDCADCLVLPSRTDFTGTGSTGTLAPGNRADIAVIRIADPDSTPDGPIIARDRHLDILLDGGQVTLWNGHPADPAQGTGDVVPPAATTDHPYVGLWVDQDDFLRQGLLPDGRYDEARGDRPSAYTGRYWIDGTRIDYLDDLGFWAYGEFHDGELHHAGYRLTRR</sequence>
<gene>
    <name evidence="1" type="ORF">HKK74_19080</name>
</gene>
<dbReference type="Gene3D" id="2.40.128.290">
    <property type="entry name" value="Uncharacterised protein Atu4866, PF11512"/>
    <property type="match status" value="1"/>
</dbReference>